<dbReference type="AlphaFoldDB" id="A0A7X0HUK6"/>
<comment type="caution">
    <text evidence="2">The sequence shown here is derived from an EMBL/GenBank/DDBJ whole genome shotgun (WGS) entry which is preliminary data.</text>
</comment>
<dbReference type="Proteomes" id="UP000531594">
    <property type="component" value="Unassembled WGS sequence"/>
</dbReference>
<dbReference type="EMBL" id="JACHGK010000008">
    <property type="protein sequence ID" value="MBB6445836.1"/>
    <property type="molecule type" value="Genomic_DNA"/>
</dbReference>
<dbReference type="InterPro" id="IPR011990">
    <property type="entry name" value="TPR-like_helical_dom_sf"/>
</dbReference>
<name>A0A7X0HUK6_9BACI</name>
<organism evidence="2 3">
    <name type="scientific">Bacillus benzoevorans</name>
    <dbReference type="NCBI Taxonomy" id="1456"/>
    <lineage>
        <taxon>Bacteria</taxon>
        <taxon>Bacillati</taxon>
        <taxon>Bacillota</taxon>
        <taxon>Bacilli</taxon>
        <taxon>Bacillales</taxon>
        <taxon>Bacillaceae</taxon>
        <taxon>Bacillus</taxon>
    </lineage>
</organism>
<reference evidence="2 3" key="1">
    <citation type="submission" date="2020-08" db="EMBL/GenBank/DDBJ databases">
        <title>Genomic Encyclopedia of Type Strains, Phase IV (KMG-IV): sequencing the most valuable type-strain genomes for metagenomic binning, comparative biology and taxonomic classification.</title>
        <authorList>
            <person name="Goeker M."/>
        </authorList>
    </citation>
    <scope>NUCLEOTIDE SEQUENCE [LARGE SCALE GENOMIC DNA]</scope>
    <source>
        <strain evidence="2 3">DSM 5391</strain>
    </source>
</reference>
<dbReference type="InterPro" id="IPR019734">
    <property type="entry name" value="TPR_rpt"/>
</dbReference>
<sequence>MLKKTKHGGKDGNIIRFPDLDKRLLEKGQEYLQRENYHEAITLFQETVQLDPSNSEGCIGLILAYYGAGYHEDAVELAKVMLHEGIGNYFDIMDLYIKLLFQVRQYSEIVTLIEGLLAERTIPSDRLEHYYSMLDIARQIEQEDAAEQTDHDVFTDMEKDFQLKKYTDPQEQLILAANLAKINIQPYLNEIKSYLCSDKGMNRTETVKEDPFFKTLLLNVLMEHQVEQPVEVHKFGKTMSVIPKDLVNVNDIPELREMTNLIGGRIEHDDPILYESIKMLIHRQFFLLYPFPLEARDIAVWAAAYHVLGCEYFGNHDNKSEILEEYHVQEADFARADAFIRMIEEISYPNI</sequence>
<proteinExistence type="predicted"/>
<dbReference type="PROSITE" id="PS50005">
    <property type="entry name" value="TPR"/>
    <property type="match status" value="1"/>
</dbReference>
<keyword evidence="1" id="KW-0802">TPR repeat</keyword>
<gene>
    <name evidence="2" type="ORF">HNR53_002485</name>
</gene>
<accession>A0A7X0HUK6</accession>
<dbReference type="SUPFAM" id="SSF48452">
    <property type="entry name" value="TPR-like"/>
    <property type="match status" value="1"/>
</dbReference>
<evidence type="ECO:0000313" key="3">
    <source>
        <dbReference type="Proteomes" id="UP000531594"/>
    </source>
</evidence>
<keyword evidence="3" id="KW-1185">Reference proteome</keyword>
<dbReference type="Gene3D" id="1.25.40.10">
    <property type="entry name" value="Tetratricopeptide repeat domain"/>
    <property type="match status" value="1"/>
</dbReference>
<protein>
    <submittedName>
        <fullName evidence="2">Tetratricopeptide (TPR) repeat protein</fullName>
    </submittedName>
</protein>
<evidence type="ECO:0000256" key="1">
    <source>
        <dbReference type="PROSITE-ProRule" id="PRU00339"/>
    </source>
</evidence>
<dbReference type="RefSeq" id="WP_184526249.1">
    <property type="nucleotide sequence ID" value="NZ_JACHGK010000008.1"/>
</dbReference>
<feature type="repeat" description="TPR" evidence="1">
    <location>
        <begin position="21"/>
        <end position="54"/>
    </location>
</feature>
<evidence type="ECO:0000313" key="2">
    <source>
        <dbReference type="EMBL" id="MBB6445836.1"/>
    </source>
</evidence>